<evidence type="ECO:0000313" key="2">
    <source>
        <dbReference type="Proteomes" id="UP001497700"/>
    </source>
</evidence>
<protein>
    <submittedName>
        <fullName evidence="1">Uncharacterized protein</fullName>
    </submittedName>
</protein>
<reference evidence="1 2" key="1">
    <citation type="journal article" date="2022" name="New Phytol.">
        <title>Ecological generalism drives hyperdiversity of secondary metabolite gene clusters in xylarialean endophytes.</title>
        <authorList>
            <person name="Franco M.E.E."/>
            <person name="Wisecaver J.H."/>
            <person name="Arnold A.E."/>
            <person name="Ju Y.M."/>
            <person name="Slot J.C."/>
            <person name="Ahrendt S."/>
            <person name="Moore L.P."/>
            <person name="Eastman K.E."/>
            <person name="Scott K."/>
            <person name="Konkel Z."/>
            <person name="Mondo S.J."/>
            <person name="Kuo A."/>
            <person name="Hayes R.D."/>
            <person name="Haridas S."/>
            <person name="Andreopoulos B."/>
            <person name="Riley R."/>
            <person name="LaButti K."/>
            <person name="Pangilinan J."/>
            <person name="Lipzen A."/>
            <person name="Amirebrahimi M."/>
            <person name="Yan J."/>
            <person name="Adam C."/>
            <person name="Keymanesh K."/>
            <person name="Ng V."/>
            <person name="Louie K."/>
            <person name="Northen T."/>
            <person name="Drula E."/>
            <person name="Henrissat B."/>
            <person name="Hsieh H.M."/>
            <person name="Youens-Clark K."/>
            <person name="Lutzoni F."/>
            <person name="Miadlikowska J."/>
            <person name="Eastwood D.C."/>
            <person name="Hamelin R.C."/>
            <person name="Grigoriev I.V."/>
            <person name="U'Ren J.M."/>
        </authorList>
    </citation>
    <scope>NUCLEOTIDE SEQUENCE [LARGE SCALE GENOMIC DNA]</scope>
    <source>
        <strain evidence="1 2">CBS 119005</strain>
    </source>
</reference>
<gene>
    <name evidence="1" type="ORF">F4820DRAFT_181626</name>
</gene>
<sequence length="201" mass="22603">MTIKSFVTRFSKGAATKQVYVYEMWARWVARAIQFILAIIVCGLYGNRVDRDRKDGNPQAAAWVYALFVAGFTCVTCVVYAVPNPFKGLQPHRLFAWDLILFILWIAVFGAFAAIFLKRDEDEYQGTSVTLMKCAVWVDLVNALLWFGTGTYGGVRTLLGRKVNGKIDEYTGKAEDAINAKVDKGLHNFSMKLNPQNKETV</sequence>
<evidence type="ECO:0000313" key="1">
    <source>
        <dbReference type="EMBL" id="KAI4859176.1"/>
    </source>
</evidence>
<dbReference type="Proteomes" id="UP001497700">
    <property type="component" value="Unassembled WGS sequence"/>
</dbReference>
<keyword evidence="2" id="KW-1185">Reference proteome</keyword>
<name>A0ACB9YIG2_9PEZI</name>
<accession>A0ACB9YIG2</accession>
<dbReference type="EMBL" id="MU393651">
    <property type="protein sequence ID" value="KAI4859176.1"/>
    <property type="molecule type" value="Genomic_DNA"/>
</dbReference>
<proteinExistence type="predicted"/>
<organism evidence="1 2">
    <name type="scientific">Hypoxylon rubiginosum</name>
    <dbReference type="NCBI Taxonomy" id="110542"/>
    <lineage>
        <taxon>Eukaryota</taxon>
        <taxon>Fungi</taxon>
        <taxon>Dikarya</taxon>
        <taxon>Ascomycota</taxon>
        <taxon>Pezizomycotina</taxon>
        <taxon>Sordariomycetes</taxon>
        <taxon>Xylariomycetidae</taxon>
        <taxon>Xylariales</taxon>
        <taxon>Hypoxylaceae</taxon>
        <taxon>Hypoxylon</taxon>
    </lineage>
</organism>
<comment type="caution">
    <text evidence="1">The sequence shown here is derived from an EMBL/GenBank/DDBJ whole genome shotgun (WGS) entry which is preliminary data.</text>
</comment>